<dbReference type="InterPro" id="IPR017871">
    <property type="entry name" value="ABC_transporter-like_CS"/>
</dbReference>
<dbReference type="InterPro" id="IPR011527">
    <property type="entry name" value="ABC1_TM_dom"/>
</dbReference>
<dbReference type="Pfam" id="PF00664">
    <property type="entry name" value="ABC_membrane"/>
    <property type="match status" value="1"/>
</dbReference>
<feature type="transmembrane region" description="Helical" evidence="9">
    <location>
        <begin position="480"/>
        <end position="497"/>
    </location>
</feature>
<dbReference type="FunFam" id="3.40.50.300:FF:000997">
    <property type="entry name" value="Multidrug resistance-associated protein 1"/>
    <property type="match status" value="1"/>
</dbReference>
<name>A0AAD5XKK1_9FUNG</name>
<evidence type="ECO:0000256" key="3">
    <source>
        <dbReference type="ARBA" id="ARBA00022692"/>
    </source>
</evidence>
<dbReference type="InterPro" id="IPR027417">
    <property type="entry name" value="P-loop_NTPase"/>
</dbReference>
<dbReference type="PROSITE" id="PS50893">
    <property type="entry name" value="ABC_TRANSPORTER_2"/>
    <property type="match status" value="2"/>
</dbReference>
<reference evidence="12" key="1">
    <citation type="submission" date="2020-05" db="EMBL/GenBank/DDBJ databases">
        <title>Phylogenomic resolution of chytrid fungi.</title>
        <authorList>
            <person name="Stajich J.E."/>
            <person name="Amses K."/>
            <person name="Simmons R."/>
            <person name="Seto K."/>
            <person name="Myers J."/>
            <person name="Bonds A."/>
            <person name="Quandt C.A."/>
            <person name="Barry K."/>
            <person name="Liu P."/>
            <person name="Grigoriev I."/>
            <person name="Longcore J.E."/>
            <person name="James T.Y."/>
        </authorList>
    </citation>
    <scope>NUCLEOTIDE SEQUENCE</scope>
    <source>
        <strain evidence="12">JEL0379</strain>
    </source>
</reference>
<feature type="domain" description="ABC transmembrane type-1" evidence="11">
    <location>
        <begin position="390"/>
        <end position="643"/>
    </location>
</feature>
<dbReference type="InterPro" id="IPR003593">
    <property type="entry name" value="AAA+_ATPase"/>
</dbReference>
<evidence type="ECO:0000259" key="10">
    <source>
        <dbReference type="PROSITE" id="PS50893"/>
    </source>
</evidence>
<dbReference type="PROSITE" id="PS00211">
    <property type="entry name" value="ABC_TRANSPORTER_1"/>
    <property type="match status" value="2"/>
</dbReference>
<keyword evidence="13" id="KW-1185">Reference proteome</keyword>
<keyword evidence="8 9" id="KW-0472">Membrane</keyword>
<dbReference type="Gene3D" id="1.20.1560.10">
    <property type="entry name" value="ABC transporter type 1, transmembrane domain"/>
    <property type="match status" value="1"/>
</dbReference>
<dbReference type="PANTHER" id="PTHR24223:SF443">
    <property type="entry name" value="MULTIDRUG-RESISTANCE LIKE PROTEIN 1, ISOFORM I"/>
    <property type="match status" value="1"/>
</dbReference>
<evidence type="ECO:0000256" key="5">
    <source>
        <dbReference type="ARBA" id="ARBA00022741"/>
    </source>
</evidence>
<dbReference type="CDD" id="cd18580">
    <property type="entry name" value="ABC_6TM_ABCC_D2"/>
    <property type="match status" value="1"/>
</dbReference>
<dbReference type="PANTHER" id="PTHR24223">
    <property type="entry name" value="ATP-BINDING CASSETTE SUB-FAMILY C"/>
    <property type="match status" value="1"/>
</dbReference>
<keyword evidence="6" id="KW-0067">ATP-binding</keyword>
<protein>
    <submittedName>
        <fullName evidence="12">Multidrug resistance-associated protein 9</fullName>
    </submittedName>
</protein>
<dbReference type="InterPro" id="IPR050173">
    <property type="entry name" value="ABC_transporter_C-like"/>
</dbReference>
<dbReference type="AlphaFoldDB" id="A0AAD5XKK1"/>
<dbReference type="FunFam" id="1.20.1560.10:FF:000013">
    <property type="entry name" value="ABC transporter C family member 2"/>
    <property type="match status" value="1"/>
</dbReference>
<dbReference type="Gene3D" id="3.40.50.300">
    <property type="entry name" value="P-loop containing nucleotide triphosphate hydrolases"/>
    <property type="match status" value="2"/>
</dbReference>
<dbReference type="Proteomes" id="UP001212152">
    <property type="component" value="Unassembled WGS sequence"/>
</dbReference>
<evidence type="ECO:0000256" key="6">
    <source>
        <dbReference type="ARBA" id="ARBA00022840"/>
    </source>
</evidence>
<keyword evidence="2" id="KW-0813">Transport</keyword>
<evidence type="ECO:0000259" key="11">
    <source>
        <dbReference type="PROSITE" id="PS50929"/>
    </source>
</evidence>
<keyword evidence="5" id="KW-0547">Nucleotide-binding</keyword>
<gene>
    <name evidence="12" type="primary">ABCC12</name>
    <name evidence="12" type="ORF">HDU87_007172</name>
</gene>
<evidence type="ECO:0000256" key="2">
    <source>
        <dbReference type="ARBA" id="ARBA00022448"/>
    </source>
</evidence>
<evidence type="ECO:0000256" key="1">
    <source>
        <dbReference type="ARBA" id="ARBA00004128"/>
    </source>
</evidence>
<evidence type="ECO:0000313" key="12">
    <source>
        <dbReference type="EMBL" id="KAJ3174479.1"/>
    </source>
</evidence>
<sequence length="939" mass="101258">MLAEELNPLDVAEHHAKSATIAVALNDACFTYETSLEVEESREKVDKAPLEGGDEMKIGPADHQDVKGGGDAATLTNAEVVIAPVKSEPTPSRAFALQNLTLSIPRGSLVCIVGAVGSGKSSMLSALLGNLRKTSGAAAIHGSIAYCAQEPFVTSGTIASNILGLFNDGASARRMQEAIDACCLSDDLEGFPLGTATRVGEKGLTLSGGQRARVALARAYAADADVLILDDPLAALDARVGKRVFENAICGALKGKTILMVTHQLQLLARSDLVVVLDAGAIVESGTFTDLRGRAESRLSLLMKDYCLENETDPMAVPAAVARKIEEAESDPLASRDDDGEEAEDRAQGAVAGRHIWGYFTACGLWCPYMLVFLTMIYIALQCGIRVLLVIWTGDYWNWTTTQYFNLFVILGMISVVSSIPELAVILYSSYRAAIKFHDEALRGLANAPMSFFQEQPVGRILNRMTTDVTALDTQIMMTVFEWIGSLSNLLVGLVIVCYSSPYMIVVVVVLGVPAALMFFYYVRSYREVKRLSATMRSPLNHHVTETLNGLLTVAAFGVRDQFKGRLRQCLNQTNSSTLLLSSINFWLGLRLDVLAAGVVFVLLMLAGCRVVSPSAIGLALVSTIQLGQALNQLLRNMGTLEASFNSVERLDYYAKSLPIEAPRVRPNDPDAKDPWPTQGAIEIRDLEVRYKSVAQPVLSGVSLSVKTGQKIGVVGRSGAGKSTLMAALFRMMEFSQGSIHIDGRDISTLGLHALRQRLHIITQEPILFQGTLRSNLDPTDAHTDAEVWAALETAGLKAHVMTLSGKLEAEVEEGGRNYSAGQRALVCLAATVLAKPTVLVMDEATAAVDGVADARIQACLREQFAQTTVLSIAHRINSIASFDRVLVMRDGRRAEYDAPHVLLQREDSEFSKLVRATGNANAALVAALAKEAYMSKSS</sequence>
<feature type="domain" description="ABC transporter" evidence="10">
    <location>
        <begin position="75"/>
        <end position="304"/>
    </location>
</feature>
<keyword evidence="7 9" id="KW-1133">Transmembrane helix</keyword>
<feature type="transmembrane region" description="Helical" evidence="9">
    <location>
        <begin position="503"/>
        <end position="523"/>
    </location>
</feature>
<dbReference type="SUPFAM" id="SSF52540">
    <property type="entry name" value="P-loop containing nucleoside triphosphate hydrolases"/>
    <property type="match status" value="2"/>
</dbReference>
<dbReference type="CDD" id="cd03250">
    <property type="entry name" value="ABCC_MRP_domain1"/>
    <property type="match status" value="1"/>
</dbReference>
<feature type="transmembrane region" description="Helical" evidence="9">
    <location>
        <begin position="369"/>
        <end position="392"/>
    </location>
</feature>
<dbReference type="InterPro" id="IPR003439">
    <property type="entry name" value="ABC_transporter-like_ATP-bd"/>
</dbReference>
<feature type="transmembrane region" description="Helical" evidence="9">
    <location>
        <begin position="404"/>
        <end position="428"/>
    </location>
</feature>
<comment type="caution">
    <text evidence="12">The sequence shown here is derived from an EMBL/GenBank/DDBJ whole genome shotgun (WGS) entry which is preliminary data.</text>
</comment>
<dbReference type="GO" id="GO:0016887">
    <property type="term" value="F:ATP hydrolysis activity"/>
    <property type="evidence" value="ECO:0007669"/>
    <property type="project" value="InterPro"/>
</dbReference>
<dbReference type="CDD" id="cd03244">
    <property type="entry name" value="ABCC_MRP_domain2"/>
    <property type="match status" value="1"/>
</dbReference>
<comment type="subcellular location">
    <subcellularLocation>
        <location evidence="1">Vacuole membrane</location>
        <topology evidence="1">Multi-pass membrane protein</topology>
    </subcellularLocation>
</comment>
<organism evidence="12 13">
    <name type="scientific">Geranomyces variabilis</name>
    <dbReference type="NCBI Taxonomy" id="109894"/>
    <lineage>
        <taxon>Eukaryota</taxon>
        <taxon>Fungi</taxon>
        <taxon>Fungi incertae sedis</taxon>
        <taxon>Chytridiomycota</taxon>
        <taxon>Chytridiomycota incertae sedis</taxon>
        <taxon>Chytridiomycetes</taxon>
        <taxon>Spizellomycetales</taxon>
        <taxon>Powellomycetaceae</taxon>
        <taxon>Geranomyces</taxon>
    </lineage>
</organism>
<evidence type="ECO:0000256" key="7">
    <source>
        <dbReference type="ARBA" id="ARBA00022989"/>
    </source>
</evidence>
<feature type="domain" description="ABC transporter" evidence="10">
    <location>
        <begin position="684"/>
        <end position="916"/>
    </location>
</feature>
<dbReference type="FunFam" id="3.40.50.300:FF:000630">
    <property type="entry name" value="ATP-binding cassette (ABC) transporter, putative"/>
    <property type="match status" value="1"/>
</dbReference>
<evidence type="ECO:0000256" key="8">
    <source>
        <dbReference type="ARBA" id="ARBA00023136"/>
    </source>
</evidence>
<dbReference type="EMBL" id="JADGJQ010000065">
    <property type="protein sequence ID" value="KAJ3174479.1"/>
    <property type="molecule type" value="Genomic_DNA"/>
</dbReference>
<keyword evidence="4" id="KW-0677">Repeat</keyword>
<dbReference type="Pfam" id="PF00005">
    <property type="entry name" value="ABC_tran"/>
    <property type="match status" value="2"/>
</dbReference>
<keyword evidence="3 9" id="KW-0812">Transmembrane</keyword>
<evidence type="ECO:0000256" key="4">
    <source>
        <dbReference type="ARBA" id="ARBA00022737"/>
    </source>
</evidence>
<dbReference type="SUPFAM" id="SSF90123">
    <property type="entry name" value="ABC transporter transmembrane region"/>
    <property type="match status" value="1"/>
</dbReference>
<dbReference type="GO" id="GO:0000329">
    <property type="term" value="C:fungal-type vacuole membrane"/>
    <property type="evidence" value="ECO:0007669"/>
    <property type="project" value="UniProtKB-ARBA"/>
</dbReference>
<dbReference type="SMART" id="SM00382">
    <property type="entry name" value="AAA"/>
    <property type="match status" value="2"/>
</dbReference>
<dbReference type="PROSITE" id="PS50929">
    <property type="entry name" value="ABC_TM1F"/>
    <property type="match status" value="1"/>
</dbReference>
<dbReference type="GO" id="GO:0005524">
    <property type="term" value="F:ATP binding"/>
    <property type="evidence" value="ECO:0007669"/>
    <property type="project" value="UniProtKB-KW"/>
</dbReference>
<dbReference type="GO" id="GO:0140359">
    <property type="term" value="F:ABC-type transporter activity"/>
    <property type="evidence" value="ECO:0007669"/>
    <property type="project" value="InterPro"/>
</dbReference>
<dbReference type="InterPro" id="IPR036640">
    <property type="entry name" value="ABC1_TM_sf"/>
</dbReference>
<accession>A0AAD5XKK1</accession>
<evidence type="ECO:0000256" key="9">
    <source>
        <dbReference type="SAM" id="Phobius"/>
    </source>
</evidence>
<proteinExistence type="predicted"/>
<dbReference type="InterPro" id="IPR044726">
    <property type="entry name" value="ABCC_6TM_D2"/>
</dbReference>
<evidence type="ECO:0000313" key="13">
    <source>
        <dbReference type="Proteomes" id="UP001212152"/>
    </source>
</evidence>